<feature type="region of interest" description="Disordered" evidence="1">
    <location>
        <begin position="124"/>
        <end position="182"/>
    </location>
</feature>
<reference evidence="3" key="1">
    <citation type="submission" date="2022-08" db="UniProtKB">
        <authorList>
            <consortium name="EnsemblMetazoa"/>
        </authorList>
    </citation>
    <scope>IDENTIFICATION</scope>
    <source>
        <strain evidence="3">05x7-T-G4-1.051#20</strain>
    </source>
</reference>
<keyword evidence="4" id="KW-1185">Reference proteome</keyword>
<feature type="compositionally biased region" description="Pro residues" evidence="1">
    <location>
        <begin position="151"/>
        <end position="172"/>
    </location>
</feature>
<dbReference type="AlphaFoldDB" id="A0A8W8MI40"/>
<name>A0A8W8MI40_MAGGI</name>
<evidence type="ECO:0000313" key="4">
    <source>
        <dbReference type="Proteomes" id="UP000005408"/>
    </source>
</evidence>
<organism evidence="3 4">
    <name type="scientific">Magallana gigas</name>
    <name type="common">Pacific oyster</name>
    <name type="synonym">Crassostrea gigas</name>
    <dbReference type="NCBI Taxonomy" id="29159"/>
    <lineage>
        <taxon>Eukaryota</taxon>
        <taxon>Metazoa</taxon>
        <taxon>Spiralia</taxon>
        <taxon>Lophotrochozoa</taxon>
        <taxon>Mollusca</taxon>
        <taxon>Bivalvia</taxon>
        <taxon>Autobranchia</taxon>
        <taxon>Pteriomorphia</taxon>
        <taxon>Ostreida</taxon>
        <taxon>Ostreoidea</taxon>
        <taxon>Ostreidae</taxon>
        <taxon>Magallana</taxon>
    </lineage>
</organism>
<protein>
    <submittedName>
        <fullName evidence="3">Uncharacterized protein</fullName>
    </submittedName>
</protein>
<feature type="compositionally biased region" description="Low complexity" evidence="1">
    <location>
        <begin position="173"/>
        <end position="182"/>
    </location>
</feature>
<dbReference type="Proteomes" id="UP000005408">
    <property type="component" value="Unassembled WGS sequence"/>
</dbReference>
<evidence type="ECO:0000256" key="1">
    <source>
        <dbReference type="SAM" id="MobiDB-lite"/>
    </source>
</evidence>
<sequence length="182" mass="19633">MVDPDLEHPLACLMKKGLLAIYLLLLPLVDGSYCYYSSTNGRYYCDYGYDANSAGSVVAAVVGGIVGMIFFITCIAIIVCTLNQKKKKKKKQNQSQRNQVLSFGADSSNAFHIHGNPTYGVPMHELNGGFQHMNGPNPSAPNLVQYGVQPSAPPLPPSSPPPAFQYIPPPPSSQEIQESTSS</sequence>
<feature type="transmembrane region" description="Helical" evidence="2">
    <location>
        <begin position="18"/>
        <end position="38"/>
    </location>
</feature>
<dbReference type="SUPFAM" id="SSF81321">
    <property type="entry name" value="Family A G protein-coupled receptor-like"/>
    <property type="match status" value="1"/>
</dbReference>
<keyword evidence="2" id="KW-0812">Transmembrane</keyword>
<evidence type="ECO:0000256" key="2">
    <source>
        <dbReference type="SAM" id="Phobius"/>
    </source>
</evidence>
<accession>A0A8W8MI40</accession>
<feature type="transmembrane region" description="Helical" evidence="2">
    <location>
        <begin position="58"/>
        <end position="82"/>
    </location>
</feature>
<keyword evidence="2" id="KW-0472">Membrane</keyword>
<evidence type="ECO:0000313" key="3">
    <source>
        <dbReference type="EnsemblMetazoa" id="G33178.1:cds"/>
    </source>
</evidence>
<keyword evidence="2" id="KW-1133">Transmembrane helix</keyword>
<proteinExistence type="predicted"/>
<dbReference type="EnsemblMetazoa" id="G33178.1">
    <property type="protein sequence ID" value="G33178.1:cds"/>
    <property type="gene ID" value="G33178"/>
</dbReference>